<sequence>MLDMTKAKVTILDIARMAGVSKATVSRYLNGHYEKMSAQTKEKIKQVIADSHYHVNRQAQSITKKQTFIIGIIVADIENIFSSMLFKGADQVFENVHYQIMLMNSDNSQQRERQQLERLLDLRVDGIILQPISQHAEDYQFLADTHVPTVIVDRKLTPERWPAVVTDNYQYSKMLMDYILRLGYQRIVVVSEPVAANFPRQDRYRAVQDTCQRQSVPTSLIEIQPATTDDELYRQLLQVTHDLQDKAAIYALKGTLLMRIVRILARYQIAVPSEMGVAAFDDWDWATLTSPQITTIQQNPKVMGQQAAERLLEVLAGKEPPMLTSVESEFVVRQSLTK</sequence>
<evidence type="ECO:0000256" key="3">
    <source>
        <dbReference type="ARBA" id="ARBA00023163"/>
    </source>
</evidence>
<dbReference type="InterPro" id="IPR000843">
    <property type="entry name" value="HTH_LacI"/>
</dbReference>
<evidence type="ECO:0000256" key="1">
    <source>
        <dbReference type="ARBA" id="ARBA00023015"/>
    </source>
</evidence>
<comment type="caution">
    <text evidence="5">The sequence shown here is derived from an EMBL/GenBank/DDBJ whole genome shotgun (WGS) entry which is preliminary data.</text>
</comment>
<dbReference type="InterPro" id="IPR046335">
    <property type="entry name" value="LacI/GalR-like_sensor"/>
</dbReference>
<dbReference type="Gene3D" id="3.40.50.2300">
    <property type="match status" value="2"/>
</dbReference>
<gene>
    <name evidence="5" type="ORF">FD37_GL000319</name>
</gene>
<dbReference type="PROSITE" id="PS50932">
    <property type="entry name" value="HTH_LACI_2"/>
    <property type="match status" value="1"/>
</dbReference>
<keyword evidence="3" id="KW-0804">Transcription</keyword>
<dbReference type="EMBL" id="AZFC01000035">
    <property type="protein sequence ID" value="KRL46843.1"/>
    <property type="molecule type" value="Genomic_DNA"/>
</dbReference>
<dbReference type="InterPro" id="IPR010982">
    <property type="entry name" value="Lambda_DNA-bd_dom_sf"/>
</dbReference>
<evidence type="ECO:0000259" key="4">
    <source>
        <dbReference type="PROSITE" id="PS50932"/>
    </source>
</evidence>
<dbReference type="PRINTS" id="PR00036">
    <property type="entry name" value="HTHLACI"/>
</dbReference>
<dbReference type="GO" id="GO:0003700">
    <property type="term" value="F:DNA-binding transcription factor activity"/>
    <property type="evidence" value="ECO:0007669"/>
    <property type="project" value="TreeGrafter"/>
</dbReference>
<dbReference type="Pfam" id="PF13377">
    <property type="entry name" value="Peripla_BP_3"/>
    <property type="match status" value="1"/>
</dbReference>
<evidence type="ECO:0000256" key="2">
    <source>
        <dbReference type="ARBA" id="ARBA00023125"/>
    </source>
</evidence>
<dbReference type="SUPFAM" id="SSF47413">
    <property type="entry name" value="lambda repressor-like DNA-binding domains"/>
    <property type="match status" value="1"/>
</dbReference>
<accession>A0A0R1R092</accession>
<dbReference type="PANTHER" id="PTHR30146">
    <property type="entry name" value="LACI-RELATED TRANSCRIPTIONAL REPRESSOR"/>
    <property type="match status" value="1"/>
</dbReference>
<dbReference type="GO" id="GO:0000976">
    <property type="term" value="F:transcription cis-regulatory region binding"/>
    <property type="evidence" value="ECO:0007669"/>
    <property type="project" value="TreeGrafter"/>
</dbReference>
<dbReference type="PATRIC" id="fig|1423805.4.peg.324"/>
<dbReference type="SMART" id="SM00354">
    <property type="entry name" value="HTH_LACI"/>
    <property type="match status" value="1"/>
</dbReference>
<protein>
    <submittedName>
        <fullName evidence="5">PurR family transcriptional regulator</fullName>
    </submittedName>
</protein>
<keyword evidence="1" id="KW-0805">Transcription regulation</keyword>
<dbReference type="Gene3D" id="1.10.260.40">
    <property type="entry name" value="lambda repressor-like DNA-binding domains"/>
    <property type="match status" value="1"/>
</dbReference>
<dbReference type="Proteomes" id="UP000051835">
    <property type="component" value="Unassembled WGS sequence"/>
</dbReference>
<dbReference type="InterPro" id="IPR028082">
    <property type="entry name" value="Peripla_BP_I"/>
</dbReference>
<dbReference type="AlphaFoldDB" id="A0A0R1R092"/>
<evidence type="ECO:0000313" key="6">
    <source>
        <dbReference type="Proteomes" id="UP000051835"/>
    </source>
</evidence>
<keyword evidence="2" id="KW-0238">DNA-binding</keyword>
<proteinExistence type="predicted"/>
<reference evidence="5 6" key="1">
    <citation type="journal article" date="2015" name="Genome Announc.">
        <title>Expanding the biotechnology potential of lactobacilli through comparative genomics of 213 strains and associated genera.</title>
        <authorList>
            <person name="Sun Z."/>
            <person name="Harris H.M."/>
            <person name="McCann A."/>
            <person name="Guo C."/>
            <person name="Argimon S."/>
            <person name="Zhang W."/>
            <person name="Yang X."/>
            <person name="Jeffery I.B."/>
            <person name="Cooney J.C."/>
            <person name="Kagawa T.F."/>
            <person name="Liu W."/>
            <person name="Song Y."/>
            <person name="Salvetti E."/>
            <person name="Wrobel A."/>
            <person name="Rasinkangas P."/>
            <person name="Parkhill J."/>
            <person name="Rea M.C."/>
            <person name="O'Sullivan O."/>
            <person name="Ritari J."/>
            <person name="Douillard F.P."/>
            <person name="Paul Ross R."/>
            <person name="Yang R."/>
            <person name="Briner A.E."/>
            <person name="Felis G.E."/>
            <person name="de Vos W.M."/>
            <person name="Barrangou R."/>
            <person name="Klaenhammer T.R."/>
            <person name="Caufield P.W."/>
            <person name="Cui Y."/>
            <person name="Zhang H."/>
            <person name="O'Toole P.W."/>
        </authorList>
    </citation>
    <scope>NUCLEOTIDE SEQUENCE [LARGE SCALE GENOMIC DNA]</scope>
    <source>
        <strain evidence="5 6">DSM 15429</strain>
    </source>
</reference>
<evidence type="ECO:0000313" key="5">
    <source>
        <dbReference type="EMBL" id="KRL46843.1"/>
    </source>
</evidence>
<feature type="domain" description="HTH lacI-type" evidence="4">
    <location>
        <begin position="9"/>
        <end position="64"/>
    </location>
</feature>
<dbReference type="CDD" id="cd01392">
    <property type="entry name" value="HTH_LacI"/>
    <property type="match status" value="1"/>
</dbReference>
<name>A0A0R1R092_9LACO</name>
<dbReference type="CDD" id="cd06283">
    <property type="entry name" value="PBP1_RegR_EndR_KdgR-like"/>
    <property type="match status" value="1"/>
</dbReference>
<dbReference type="PANTHER" id="PTHR30146:SF109">
    <property type="entry name" value="HTH-TYPE TRANSCRIPTIONAL REGULATOR GALS"/>
    <property type="match status" value="1"/>
</dbReference>
<dbReference type="PROSITE" id="PS00356">
    <property type="entry name" value="HTH_LACI_1"/>
    <property type="match status" value="1"/>
</dbReference>
<organism evidence="5 6">
    <name type="scientific">Levilactobacillus spicheri DSM 15429</name>
    <dbReference type="NCBI Taxonomy" id="1423805"/>
    <lineage>
        <taxon>Bacteria</taxon>
        <taxon>Bacillati</taxon>
        <taxon>Bacillota</taxon>
        <taxon>Bacilli</taxon>
        <taxon>Lactobacillales</taxon>
        <taxon>Lactobacillaceae</taxon>
        <taxon>Levilactobacillus</taxon>
    </lineage>
</organism>
<dbReference type="Pfam" id="PF00356">
    <property type="entry name" value="LacI"/>
    <property type="match status" value="1"/>
</dbReference>
<dbReference type="SUPFAM" id="SSF53822">
    <property type="entry name" value="Periplasmic binding protein-like I"/>
    <property type="match status" value="1"/>
</dbReference>